<protein>
    <submittedName>
        <fullName evidence="1">Uncharacterized protein</fullName>
    </submittedName>
</protein>
<gene>
    <name evidence="1" type="ORF">BZL29_7776</name>
</gene>
<dbReference type="Proteomes" id="UP000188532">
    <property type="component" value="Unassembled WGS sequence"/>
</dbReference>
<name>A0A1V3WDY3_MYCKA</name>
<dbReference type="AlphaFoldDB" id="A0A1V3WDY3"/>
<organism evidence="1 2">
    <name type="scientific">Mycobacterium kansasii</name>
    <dbReference type="NCBI Taxonomy" id="1768"/>
    <lineage>
        <taxon>Bacteria</taxon>
        <taxon>Bacillati</taxon>
        <taxon>Actinomycetota</taxon>
        <taxon>Actinomycetes</taxon>
        <taxon>Mycobacteriales</taxon>
        <taxon>Mycobacteriaceae</taxon>
        <taxon>Mycobacterium</taxon>
    </lineage>
</organism>
<comment type="caution">
    <text evidence="1">The sequence shown here is derived from an EMBL/GenBank/DDBJ whole genome shotgun (WGS) entry which is preliminary data.</text>
</comment>
<sequence>MREAFGEAFDVPPGYLNTAAIGLSPVSAADTLVDAIAQWRSRGPADHRFRRRRCRCP</sequence>
<evidence type="ECO:0000313" key="1">
    <source>
        <dbReference type="EMBL" id="OOK65183.1"/>
    </source>
</evidence>
<accession>A0A1V3WDY3</accession>
<reference evidence="1 2" key="1">
    <citation type="submission" date="2017-02" db="EMBL/GenBank/DDBJ databases">
        <title>Complete genome sequences of Mycobacterium kansasii strains isolated from rhesus macaques.</title>
        <authorList>
            <person name="Panda A."/>
            <person name="Nagaraj S."/>
            <person name="Zhao X."/>
            <person name="Tettelin H."/>
            <person name="Detolla L.J."/>
        </authorList>
    </citation>
    <scope>NUCLEOTIDE SEQUENCE [LARGE SCALE GENOMIC DNA]</scope>
    <source>
        <strain evidence="1 2">11-3469</strain>
    </source>
</reference>
<dbReference type="EMBL" id="MVBN01000011">
    <property type="protein sequence ID" value="OOK65183.1"/>
    <property type="molecule type" value="Genomic_DNA"/>
</dbReference>
<proteinExistence type="predicted"/>
<evidence type="ECO:0000313" key="2">
    <source>
        <dbReference type="Proteomes" id="UP000188532"/>
    </source>
</evidence>